<accession>A0A8S4QNE2</accession>
<protein>
    <submittedName>
        <fullName evidence="1">Jg28 protein</fullName>
    </submittedName>
</protein>
<dbReference type="AlphaFoldDB" id="A0A8S4QNE2"/>
<sequence length="37" mass="4244">MEGYNPQVQALYPKIEFPVSTGTPMLSHLVEWAHNEE</sequence>
<dbReference type="OrthoDB" id="329835at2759"/>
<organism evidence="1 2">
    <name type="scientific">Pararge aegeria aegeria</name>
    <dbReference type="NCBI Taxonomy" id="348720"/>
    <lineage>
        <taxon>Eukaryota</taxon>
        <taxon>Metazoa</taxon>
        <taxon>Ecdysozoa</taxon>
        <taxon>Arthropoda</taxon>
        <taxon>Hexapoda</taxon>
        <taxon>Insecta</taxon>
        <taxon>Pterygota</taxon>
        <taxon>Neoptera</taxon>
        <taxon>Endopterygota</taxon>
        <taxon>Lepidoptera</taxon>
        <taxon>Glossata</taxon>
        <taxon>Ditrysia</taxon>
        <taxon>Papilionoidea</taxon>
        <taxon>Nymphalidae</taxon>
        <taxon>Satyrinae</taxon>
        <taxon>Satyrini</taxon>
        <taxon>Parargina</taxon>
        <taxon>Pararge</taxon>
    </lineage>
</organism>
<dbReference type="Proteomes" id="UP000838756">
    <property type="component" value="Unassembled WGS sequence"/>
</dbReference>
<evidence type="ECO:0000313" key="1">
    <source>
        <dbReference type="EMBL" id="CAH2210664.1"/>
    </source>
</evidence>
<gene>
    <name evidence="1" type="primary">jg28</name>
    <name evidence="1" type="ORF">PAEG_LOCUS2554</name>
</gene>
<reference evidence="1" key="1">
    <citation type="submission" date="2022-03" db="EMBL/GenBank/DDBJ databases">
        <authorList>
            <person name="Lindestad O."/>
        </authorList>
    </citation>
    <scope>NUCLEOTIDE SEQUENCE</scope>
</reference>
<evidence type="ECO:0000313" key="2">
    <source>
        <dbReference type="Proteomes" id="UP000838756"/>
    </source>
</evidence>
<dbReference type="EMBL" id="CAKXAJ010007959">
    <property type="protein sequence ID" value="CAH2210664.1"/>
    <property type="molecule type" value="Genomic_DNA"/>
</dbReference>
<proteinExistence type="predicted"/>
<comment type="caution">
    <text evidence="1">The sequence shown here is derived from an EMBL/GenBank/DDBJ whole genome shotgun (WGS) entry which is preliminary data.</text>
</comment>
<name>A0A8S4QNE2_9NEOP</name>
<dbReference type="Gene3D" id="3.30.70.3290">
    <property type="match status" value="1"/>
</dbReference>
<feature type="non-terminal residue" evidence="1">
    <location>
        <position position="37"/>
    </location>
</feature>
<keyword evidence="2" id="KW-1185">Reference proteome</keyword>